<dbReference type="InterPro" id="IPR002747">
    <property type="entry name" value="SAM_OH_AdoTrfase"/>
</dbReference>
<evidence type="ECO:0000313" key="6">
    <source>
        <dbReference type="Proteomes" id="UP001244640"/>
    </source>
</evidence>
<comment type="caution">
    <text evidence="5">The sequence shown here is derived from an EMBL/GenBank/DDBJ whole genome shotgun (WGS) entry which is preliminary data.</text>
</comment>
<dbReference type="Gene3D" id="2.40.30.90">
    <property type="entry name" value="Bacterial fluorinating enzyme like"/>
    <property type="match status" value="1"/>
</dbReference>
<dbReference type="SUPFAM" id="SSF101852">
    <property type="entry name" value="Bacterial fluorinating enzyme, C-terminal domain"/>
    <property type="match status" value="1"/>
</dbReference>
<dbReference type="InterPro" id="IPR046470">
    <property type="entry name" value="SAM_HAT_C"/>
</dbReference>
<feature type="domain" description="S-adenosyl-l-methionine hydroxide adenosyltransferase N-terminal" evidence="3">
    <location>
        <begin position="4"/>
        <end position="146"/>
    </location>
</feature>
<dbReference type="PANTHER" id="PTHR35092">
    <property type="entry name" value="CHLORINASE MJ1651"/>
    <property type="match status" value="1"/>
</dbReference>
<name>A0ABU0UC34_9SPHI</name>
<organism evidence="5 6">
    <name type="scientific">Sphingobacterium zeae</name>
    <dbReference type="NCBI Taxonomy" id="1776859"/>
    <lineage>
        <taxon>Bacteria</taxon>
        <taxon>Pseudomonadati</taxon>
        <taxon>Bacteroidota</taxon>
        <taxon>Sphingobacteriia</taxon>
        <taxon>Sphingobacteriales</taxon>
        <taxon>Sphingobacteriaceae</taxon>
        <taxon>Sphingobacterium</taxon>
    </lineage>
</organism>
<keyword evidence="6" id="KW-1185">Reference proteome</keyword>
<dbReference type="Pfam" id="PF01887">
    <property type="entry name" value="SAM_HAT_N"/>
    <property type="match status" value="1"/>
</dbReference>
<dbReference type="EMBL" id="JAUTBA010000001">
    <property type="protein sequence ID" value="MDQ1152422.1"/>
    <property type="molecule type" value="Genomic_DNA"/>
</dbReference>
<keyword evidence="5" id="KW-0378">Hydrolase</keyword>
<dbReference type="Gene3D" id="3.40.50.10790">
    <property type="entry name" value="S-adenosyl-l-methionine hydroxide adenosyltransferase, N-terminal"/>
    <property type="match status" value="1"/>
</dbReference>
<evidence type="ECO:0000259" key="4">
    <source>
        <dbReference type="Pfam" id="PF20257"/>
    </source>
</evidence>
<keyword evidence="1" id="KW-0949">S-adenosyl-L-methionine</keyword>
<evidence type="ECO:0000259" key="3">
    <source>
        <dbReference type="Pfam" id="PF01887"/>
    </source>
</evidence>
<dbReference type="PANTHER" id="PTHR35092:SF1">
    <property type="entry name" value="CHLORINASE MJ1651"/>
    <property type="match status" value="1"/>
</dbReference>
<dbReference type="Proteomes" id="UP001244640">
    <property type="component" value="Unassembled WGS sequence"/>
</dbReference>
<protein>
    <submittedName>
        <fullName evidence="5">S-adenosylmethionine hydrolase</fullName>
        <ecNumber evidence="5">3.13.2.3</ecNumber>
    </submittedName>
</protein>
<dbReference type="Pfam" id="PF20257">
    <property type="entry name" value="SAM_HAT_C"/>
    <property type="match status" value="1"/>
</dbReference>
<accession>A0ABU0UC34</accession>
<feature type="domain" description="S-adenosyl-l-methionine hydroxide adenosyltransferase C-terminal" evidence="4">
    <location>
        <begin position="169"/>
        <end position="252"/>
    </location>
</feature>
<gene>
    <name evidence="5" type="ORF">QE382_004406</name>
</gene>
<evidence type="ECO:0000313" key="5">
    <source>
        <dbReference type="EMBL" id="MDQ1152422.1"/>
    </source>
</evidence>
<dbReference type="InterPro" id="IPR046469">
    <property type="entry name" value="SAM_HAT_N"/>
</dbReference>
<dbReference type="InterPro" id="IPR023228">
    <property type="entry name" value="SAM_OH_AdoTrfase_N_sf"/>
</dbReference>
<comment type="similarity">
    <text evidence="2">Belongs to the SAM hydrolase / SAM-dependent halogenase family.</text>
</comment>
<dbReference type="EC" id="3.13.2.3" evidence="5"/>
<reference evidence="5 6" key="1">
    <citation type="submission" date="2023-07" db="EMBL/GenBank/DDBJ databases">
        <title>Functional and genomic diversity of the sorghum phyllosphere microbiome.</title>
        <authorList>
            <person name="Shade A."/>
        </authorList>
    </citation>
    <scope>NUCLEOTIDE SEQUENCE [LARGE SCALE GENOMIC DNA]</scope>
    <source>
        <strain evidence="5 6">SORGH_AS_0892</strain>
    </source>
</reference>
<dbReference type="SUPFAM" id="SSF102522">
    <property type="entry name" value="Bacterial fluorinating enzyme, N-terminal domain"/>
    <property type="match status" value="1"/>
</dbReference>
<sequence>MAVITLTTDLGHKDFYQAALKGSLLTQLSDANIVDITHEIPAFNIPRAAFVLGNAYHYFPKGTVHIIGINTLFHEESRYIGMKYNDHYFVGADNGIFSLLLNGNEPQELYELNLMQDLRYLHFPLADILSKSACHIAKGGKLKDVGTPMQQLIEKMTLQPIFDKDMIRGNVIYVDAFGNAITNISKDLFNKVQKGRHFVLYFKRNETITNLSWHYNEVGEGEKLCLFGISNYLEIAINKGNASQLLGLHDDDSNVIRIEFKDSVL</sequence>
<evidence type="ECO:0000256" key="1">
    <source>
        <dbReference type="ARBA" id="ARBA00022691"/>
    </source>
</evidence>
<evidence type="ECO:0000256" key="2">
    <source>
        <dbReference type="ARBA" id="ARBA00024035"/>
    </source>
</evidence>
<dbReference type="RefSeq" id="WP_307187727.1">
    <property type="nucleotide sequence ID" value="NZ_JAUTBA010000001.1"/>
</dbReference>
<dbReference type="GO" id="GO:0016787">
    <property type="term" value="F:hydrolase activity"/>
    <property type="evidence" value="ECO:0007669"/>
    <property type="project" value="UniProtKB-KW"/>
</dbReference>
<dbReference type="PIRSF" id="PIRSF006779">
    <property type="entry name" value="UCP006779"/>
    <property type="match status" value="1"/>
</dbReference>
<dbReference type="InterPro" id="IPR023227">
    <property type="entry name" value="SAM_OH_AdoTrfase_C_sf"/>
</dbReference>
<proteinExistence type="inferred from homology"/>